<protein>
    <recommendedName>
        <fullName evidence="5">S-type pyocin family protein</fullName>
    </recommendedName>
</protein>
<name>A0A2T9J181_9CAUL</name>
<evidence type="ECO:0000313" key="3">
    <source>
        <dbReference type="EMBL" id="PVM73847.1"/>
    </source>
</evidence>
<sequence>MAIMTGAWRFGLLALPALVLAACDGGASAVKAPKGGQVASSDGTSSSGGGAPISAEVAEASASARQAADPRDAPVRLIAGRPMWAANRTRSAEENAQRGFERFGEAFGARDVDDYVRKTHAFVAKPPAGVQTLKRSNGDTLIYDLAGNVFAVVTRAGAPRTMFKPDDGADYWRRQKEGTARRTAASERRGQDGAG</sequence>
<keyword evidence="4" id="KW-1185">Reference proteome</keyword>
<evidence type="ECO:0000313" key="4">
    <source>
        <dbReference type="Proteomes" id="UP000244913"/>
    </source>
</evidence>
<dbReference type="Proteomes" id="UP000244913">
    <property type="component" value="Unassembled WGS sequence"/>
</dbReference>
<dbReference type="AlphaFoldDB" id="A0A2T9J181"/>
<dbReference type="EMBL" id="QDKP01000058">
    <property type="protein sequence ID" value="PVM73847.1"/>
    <property type="molecule type" value="Genomic_DNA"/>
</dbReference>
<keyword evidence="2" id="KW-0732">Signal</keyword>
<feature type="region of interest" description="Disordered" evidence="1">
    <location>
        <begin position="163"/>
        <end position="195"/>
    </location>
</feature>
<gene>
    <name evidence="3" type="ORF">DDF65_19705</name>
</gene>
<accession>A0A2T9J181</accession>
<evidence type="ECO:0008006" key="5">
    <source>
        <dbReference type="Google" id="ProtNLM"/>
    </source>
</evidence>
<organism evidence="3 4">
    <name type="scientific">Caulobacter radicis</name>
    <dbReference type="NCBI Taxonomy" id="2172650"/>
    <lineage>
        <taxon>Bacteria</taxon>
        <taxon>Pseudomonadati</taxon>
        <taxon>Pseudomonadota</taxon>
        <taxon>Alphaproteobacteria</taxon>
        <taxon>Caulobacterales</taxon>
        <taxon>Caulobacteraceae</taxon>
        <taxon>Caulobacter</taxon>
    </lineage>
</organism>
<feature type="region of interest" description="Disordered" evidence="1">
    <location>
        <begin position="30"/>
        <end position="52"/>
    </location>
</feature>
<evidence type="ECO:0000256" key="2">
    <source>
        <dbReference type="SAM" id="SignalP"/>
    </source>
</evidence>
<comment type="caution">
    <text evidence="3">The sequence shown here is derived from an EMBL/GenBank/DDBJ whole genome shotgun (WGS) entry which is preliminary data.</text>
</comment>
<proteinExistence type="predicted"/>
<feature type="signal peptide" evidence="2">
    <location>
        <begin position="1"/>
        <end position="21"/>
    </location>
</feature>
<evidence type="ECO:0000256" key="1">
    <source>
        <dbReference type="SAM" id="MobiDB-lite"/>
    </source>
</evidence>
<reference evidence="3 4" key="1">
    <citation type="submission" date="2018-04" db="EMBL/GenBank/DDBJ databases">
        <title>The genome sequence of Caulobacter sp. 736.</title>
        <authorList>
            <person name="Gao J."/>
            <person name="Sun J."/>
        </authorList>
    </citation>
    <scope>NUCLEOTIDE SEQUENCE [LARGE SCALE GENOMIC DNA]</scope>
    <source>
        <strain evidence="3 4">736</strain>
    </source>
</reference>
<feature type="chain" id="PRO_5015718753" description="S-type pyocin family protein" evidence="2">
    <location>
        <begin position="22"/>
        <end position="195"/>
    </location>
</feature>